<accession>A0ABW7FRN7</accession>
<dbReference type="Pfam" id="PF01148">
    <property type="entry name" value="CTP_transf_1"/>
    <property type="match status" value="1"/>
</dbReference>
<feature type="transmembrane region" description="Helical" evidence="1">
    <location>
        <begin position="297"/>
        <end position="315"/>
    </location>
</feature>
<dbReference type="PANTHER" id="PTHR43535:SF1">
    <property type="entry name" value="PHOSPHATIDATE CYTIDYLYLTRANSFERASE"/>
    <property type="match status" value="1"/>
</dbReference>
<keyword evidence="1" id="KW-0812">Transmembrane</keyword>
<keyword evidence="3" id="KW-1185">Reference proteome</keyword>
<dbReference type="GO" id="GO:0004605">
    <property type="term" value="F:phosphatidate cytidylyltransferase activity"/>
    <property type="evidence" value="ECO:0007669"/>
    <property type="project" value="UniProtKB-EC"/>
</dbReference>
<evidence type="ECO:0000313" key="3">
    <source>
        <dbReference type="Proteomes" id="UP001606099"/>
    </source>
</evidence>
<dbReference type="EC" id="2.7.7.41" evidence="2"/>
<feature type="transmembrane region" description="Helical" evidence="1">
    <location>
        <begin position="102"/>
        <end position="120"/>
    </location>
</feature>
<feature type="transmembrane region" description="Helical" evidence="1">
    <location>
        <begin position="186"/>
        <end position="204"/>
    </location>
</feature>
<feature type="transmembrane region" description="Helical" evidence="1">
    <location>
        <begin position="126"/>
        <end position="146"/>
    </location>
</feature>
<comment type="caution">
    <text evidence="2">The sequence shown here is derived from an EMBL/GenBank/DDBJ whole genome shotgun (WGS) entry which is preliminary data.</text>
</comment>
<feature type="transmembrane region" description="Helical" evidence="1">
    <location>
        <begin position="12"/>
        <end position="32"/>
    </location>
</feature>
<organism evidence="2 3">
    <name type="scientific">Roseateles rivi</name>
    <dbReference type="NCBI Taxonomy" id="3299028"/>
    <lineage>
        <taxon>Bacteria</taxon>
        <taxon>Pseudomonadati</taxon>
        <taxon>Pseudomonadota</taxon>
        <taxon>Betaproteobacteria</taxon>
        <taxon>Burkholderiales</taxon>
        <taxon>Sphaerotilaceae</taxon>
        <taxon>Roseateles</taxon>
    </lineage>
</organism>
<evidence type="ECO:0000313" key="2">
    <source>
        <dbReference type="EMBL" id="MFG6447000.1"/>
    </source>
</evidence>
<keyword evidence="2" id="KW-0808">Transferase</keyword>
<reference evidence="2 3" key="1">
    <citation type="submission" date="2024-08" db="EMBL/GenBank/DDBJ databases">
        <authorList>
            <person name="Lu H."/>
        </authorList>
    </citation>
    <scope>NUCLEOTIDE SEQUENCE [LARGE SCALE GENOMIC DNA]</scope>
    <source>
        <strain evidence="2 3">BYS180W</strain>
    </source>
</reference>
<dbReference type="EMBL" id="JBIGHZ010000001">
    <property type="protein sequence ID" value="MFG6447000.1"/>
    <property type="molecule type" value="Genomic_DNA"/>
</dbReference>
<dbReference type="RefSeq" id="WP_394458343.1">
    <property type="nucleotide sequence ID" value="NZ_JBIGHZ010000001.1"/>
</dbReference>
<evidence type="ECO:0000256" key="1">
    <source>
        <dbReference type="SAM" id="Phobius"/>
    </source>
</evidence>
<protein>
    <submittedName>
        <fullName evidence="2">Phosphatidate cytidylyltransferase</fullName>
        <ecNumber evidence="2">2.7.7.41</ecNumber>
    </submittedName>
</protein>
<feature type="transmembrane region" description="Helical" evidence="1">
    <location>
        <begin position="74"/>
        <end position="90"/>
    </location>
</feature>
<keyword evidence="1" id="KW-0472">Membrane</keyword>
<dbReference type="PANTHER" id="PTHR43535">
    <property type="entry name" value="PHOSPHATIDATE CYTIDYLYLTRANSFERASE"/>
    <property type="match status" value="1"/>
</dbReference>
<keyword evidence="1" id="KW-1133">Transmembrane helix</keyword>
<dbReference type="Proteomes" id="UP001606099">
    <property type="component" value="Unassembled WGS sequence"/>
</dbReference>
<feature type="transmembrane region" description="Helical" evidence="1">
    <location>
        <begin position="158"/>
        <end position="180"/>
    </location>
</feature>
<name>A0ABW7FRN7_9BURK</name>
<proteinExistence type="predicted"/>
<sequence>MNATHTVSPPAIATLFLVLLGGLSLTSLLTLAMAQREQRLGHSQRWLRFRDELGRVWLGAAWFWLAWWSGPWAATLLFGLLSFLVLREFITLTHTRRADHRALVLAFFVFLPLQYLLVGLQRSDLFNVLIPVYAFLIIPVVSALGDDPRRFLERNAKVQWGVMVCVYGLSHAPALLLLSTPEHSDRGALLLFFLVLVVAAGKLGQAMATAWSRRRPLARRISRSFSLRSWLAGAAVAALAGAALHTTSALPPLHAAALAALSSAAGGCGELVMQALKRDAGVQAWGNRSAITGAVGLLDRLAPLCFAAPVFFHAVRML</sequence>
<feature type="transmembrane region" description="Helical" evidence="1">
    <location>
        <begin position="225"/>
        <end position="244"/>
    </location>
</feature>
<gene>
    <name evidence="2" type="ORF">ACG0Z6_01950</name>
</gene>
<keyword evidence="2" id="KW-0548">Nucleotidyltransferase</keyword>